<dbReference type="RefSeq" id="WP_105871188.1">
    <property type="nucleotide sequence ID" value="NZ_PVLV01000489.1"/>
</dbReference>
<protein>
    <recommendedName>
        <fullName evidence="3">Tetratricopeptide repeat protein</fullName>
    </recommendedName>
</protein>
<accession>A0A2S9PQ45</accession>
<dbReference type="Proteomes" id="UP000239322">
    <property type="component" value="Unassembled WGS sequence"/>
</dbReference>
<organism evidence="1 2">
    <name type="scientific">Streptomyces solincola</name>
    <dbReference type="NCBI Taxonomy" id="2100817"/>
    <lineage>
        <taxon>Bacteria</taxon>
        <taxon>Bacillati</taxon>
        <taxon>Actinomycetota</taxon>
        <taxon>Actinomycetes</taxon>
        <taxon>Kitasatosporales</taxon>
        <taxon>Streptomycetaceae</taxon>
        <taxon>Streptomyces</taxon>
    </lineage>
</organism>
<evidence type="ECO:0000313" key="2">
    <source>
        <dbReference type="Proteomes" id="UP000239322"/>
    </source>
</evidence>
<gene>
    <name evidence="1" type="ORF">C6N75_25235</name>
</gene>
<keyword evidence="2" id="KW-1185">Reference proteome</keyword>
<comment type="caution">
    <text evidence="1">The sequence shown here is derived from an EMBL/GenBank/DDBJ whole genome shotgun (WGS) entry which is preliminary data.</text>
</comment>
<dbReference type="EMBL" id="PVLV01000489">
    <property type="protein sequence ID" value="PRH76523.1"/>
    <property type="molecule type" value="Genomic_DNA"/>
</dbReference>
<evidence type="ECO:0008006" key="3">
    <source>
        <dbReference type="Google" id="ProtNLM"/>
    </source>
</evidence>
<proteinExistence type="predicted"/>
<dbReference type="AlphaFoldDB" id="A0A2S9PQ45"/>
<name>A0A2S9PQ45_9ACTN</name>
<reference evidence="1 2" key="1">
    <citation type="submission" date="2018-03" db="EMBL/GenBank/DDBJ databases">
        <title>Novel Streptomyces sp. from soil.</title>
        <authorList>
            <person name="Tan G.Y.A."/>
            <person name="Lee Z.Y."/>
        </authorList>
    </citation>
    <scope>NUCLEOTIDE SEQUENCE [LARGE SCALE GENOMIC DNA]</scope>
    <source>
        <strain evidence="1 2">ST5x</strain>
    </source>
</reference>
<evidence type="ECO:0000313" key="1">
    <source>
        <dbReference type="EMBL" id="PRH76523.1"/>
    </source>
</evidence>
<sequence>MSAWDDDRAVLTLVAAEAAVTLAMAGDWDAAGAAYRRAVAAHAEAPNPRVTAHTMREFARLTMTARGAEDGLEAALAHLADADRVGAALPADAGDHQRWYEQGSTHYRRGRVLAEAERFAEALAELEAAVAAHERVGEEGEAPRAEAVRVAGLVEGDGLGRHAAAEARLTVAAARCDRAGLAEAARVLRATAESLAARAPAAG</sequence>